<organism evidence="9 10">
    <name type="scientific">Rhynocoris fuscipes</name>
    <dbReference type="NCBI Taxonomy" id="488301"/>
    <lineage>
        <taxon>Eukaryota</taxon>
        <taxon>Metazoa</taxon>
        <taxon>Ecdysozoa</taxon>
        <taxon>Arthropoda</taxon>
        <taxon>Hexapoda</taxon>
        <taxon>Insecta</taxon>
        <taxon>Pterygota</taxon>
        <taxon>Neoptera</taxon>
        <taxon>Paraneoptera</taxon>
        <taxon>Hemiptera</taxon>
        <taxon>Heteroptera</taxon>
        <taxon>Panheteroptera</taxon>
        <taxon>Cimicomorpha</taxon>
        <taxon>Reduviidae</taxon>
        <taxon>Harpactorinae</taxon>
        <taxon>Harpactorini</taxon>
        <taxon>Rhynocoris</taxon>
    </lineage>
</organism>
<dbReference type="Gene3D" id="3.40.630.10">
    <property type="entry name" value="Zn peptidases"/>
    <property type="match status" value="1"/>
</dbReference>
<keyword evidence="3" id="KW-0645">Protease</keyword>
<gene>
    <name evidence="9" type="ORF">O3M35_002021</name>
</gene>
<name>A0AAW1CPJ8_9HEMI</name>
<dbReference type="GO" id="GO:0008270">
    <property type="term" value="F:zinc ion binding"/>
    <property type="evidence" value="ECO:0007669"/>
    <property type="project" value="InterPro"/>
</dbReference>
<evidence type="ECO:0000313" key="9">
    <source>
        <dbReference type="EMBL" id="KAK9500833.1"/>
    </source>
</evidence>
<dbReference type="SUPFAM" id="SSF53187">
    <property type="entry name" value="Zn-dependent exopeptidases"/>
    <property type="match status" value="1"/>
</dbReference>
<evidence type="ECO:0000256" key="3">
    <source>
        <dbReference type="ARBA" id="ARBA00022670"/>
    </source>
</evidence>
<comment type="caution">
    <text evidence="9">The sequence shown here is derived from an EMBL/GenBank/DDBJ whole genome shotgun (WGS) entry which is preliminary data.</text>
</comment>
<dbReference type="GO" id="GO:0006508">
    <property type="term" value="P:proteolysis"/>
    <property type="evidence" value="ECO:0007669"/>
    <property type="project" value="UniProtKB-KW"/>
</dbReference>
<accession>A0AAW1CPJ8</accession>
<sequence length="143" mass="16607">MFKQKNSTIIFNNIFQIIDYLQTLSNRRQCDITTVGKTEEGRPIIAVKIGSSNARTIVIESGVHAREWVTPMTALYVIERLLNNYEFVDGLQWIIIPLLNPDGYDYSWSPDFKNVRNIVLIFNFSRYGLDNPDFCLKYSAKVY</sequence>
<dbReference type="PROSITE" id="PS52035">
    <property type="entry name" value="PEPTIDASE_M14"/>
    <property type="match status" value="1"/>
</dbReference>
<dbReference type="Proteomes" id="UP001461498">
    <property type="component" value="Unassembled WGS sequence"/>
</dbReference>
<dbReference type="InterPro" id="IPR000834">
    <property type="entry name" value="Peptidase_M14"/>
</dbReference>
<reference evidence="9 10" key="1">
    <citation type="submission" date="2022-12" db="EMBL/GenBank/DDBJ databases">
        <title>Chromosome-level genome assembly of true bugs.</title>
        <authorList>
            <person name="Ma L."/>
            <person name="Li H."/>
        </authorList>
    </citation>
    <scope>NUCLEOTIDE SEQUENCE [LARGE SCALE GENOMIC DNA]</scope>
    <source>
        <strain evidence="9">Lab_2022b</strain>
    </source>
</reference>
<comment type="cofactor">
    <cofactor evidence="1">
        <name>Zn(2+)</name>
        <dbReference type="ChEBI" id="CHEBI:29105"/>
    </cofactor>
</comment>
<evidence type="ECO:0000259" key="8">
    <source>
        <dbReference type="PROSITE" id="PS52035"/>
    </source>
</evidence>
<evidence type="ECO:0000256" key="6">
    <source>
        <dbReference type="ARBA" id="ARBA00023049"/>
    </source>
</evidence>
<feature type="domain" description="Peptidase M14" evidence="8">
    <location>
        <begin position="10"/>
        <end position="143"/>
    </location>
</feature>
<dbReference type="GO" id="GO:0005615">
    <property type="term" value="C:extracellular space"/>
    <property type="evidence" value="ECO:0007669"/>
    <property type="project" value="TreeGrafter"/>
</dbReference>
<protein>
    <recommendedName>
        <fullName evidence="8">Peptidase M14 domain-containing protein</fullName>
    </recommendedName>
</protein>
<evidence type="ECO:0000256" key="7">
    <source>
        <dbReference type="PROSITE-ProRule" id="PRU01379"/>
    </source>
</evidence>
<dbReference type="PANTHER" id="PTHR11705">
    <property type="entry name" value="PROTEASE FAMILY M14 CARBOXYPEPTIDASE A,B"/>
    <property type="match status" value="1"/>
</dbReference>
<comment type="similarity">
    <text evidence="2 7">Belongs to the peptidase M14 family.</text>
</comment>
<dbReference type="SMART" id="SM00631">
    <property type="entry name" value="Zn_pept"/>
    <property type="match status" value="1"/>
</dbReference>
<dbReference type="Pfam" id="PF00246">
    <property type="entry name" value="Peptidase_M14"/>
    <property type="match status" value="1"/>
</dbReference>
<dbReference type="EMBL" id="JAPXFL010000010">
    <property type="protein sequence ID" value="KAK9500833.1"/>
    <property type="molecule type" value="Genomic_DNA"/>
</dbReference>
<evidence type="ECO:0000256" key="4">
    <source>
        <dbReference type="ARBA" id="ARBA00022801"/>
    </source>
</evidence>
<evidence type="ECO:0000256" key="2">
    <source>
        <dbReference type="ARBA" id="ARBA00005988"/>
    </source>
</evidence>
<comment type="caution">
    <text evidence="7">Lacks conserved residue(s) required for the propagation of feature annotation.</text>
</comment>
<evidence type="ECO:0000256" key="1">
    <source>
        <dbReference type="ARBA" id="ARBA00001947"/>
    </source>
</evidence>
<dbReference type="PANTHER" id="PTHR11705:SF143">
    <property type="entry name" value="SLL0236 PROTEIN"/>
    <property type="match status" value="1"/>
</dbReference>
<evidence type="ECO:0000313" key="10">
    <source>
        <dbReference type="Proteomes" id="UP001461498"/>
    </source>
</evidence>
<evidence type="ECO:0000256" key="5">
    <source>
        <dbReference type="ARBA" id="ARBA00022833"/>
    </source>
</evidence>
<dbReference type="GO" id="GO:0004181">
    <property type="term" value="F:metallocarboxypeptidase activity"/>
    <property type="evidence" value="ECO:0007669"/>
    <property type="project" value="InterPro"/>
</dbReference>
<proteinExistence type="inferred from homology"/>
<keyword evidence="4" id="KW-0378">Hydrolase</keyword>
<keyword evidence="6" id="KW-0482">Metalloprotease</keyword>
<keyword evidence="10" id="KW-1185">Reference proteome</keyword>
<keyword evidence="5" id="KW-0862">Zinc</keyword>
<dbReference type="AlphaFoldDB" id="A0AAW1CPJ8"/>